<dbReference type="GO" id="GO:0004386">
    <property type="term" value="F:helicase activity"/>
    <property type="evidence" value="ECO:0007669"/>
    <property type="project" value="UniProtKB-KW"/>
</dbReference>
<keyword evidence="2" id="KW-0067">ATP-binding</keyword>
<evidence type="ECO:0000313" key="3">
    <source>
        <dbReference type="Proteomes" id="UP001328733"/>
    </source>
</evidence>
<dbReference type="AlphaFoldDB" id="A0AAW9QXN3"/>
<dbReference type="PANTHER" id="PTHR47396">
    <property type="entry name" value="TYPE I RESTRICTION ENZYME ECOKI R PROTEIN"/>
    <property type="match status" value="1"/>
</dbReference>
<protein>
    <submittedName>
        <fullName evidence="2">DEAD/DEAH box helicase family protein</fullName>
    </submittedName>
</protein>
<dbReference type="Pfam" id="PF04851">
    <property type="entry name" value="ResIII"/>
    <property type="match status" value="1"/>
</dbReference>
<dbReference type="GO" id="GO:0005829">
    <property type="term" value="C:cytosol"/>
    <property type="evidence" value="ECO:0007669"/>
    <property type="project" value="TreeGrafter"/>
</dbReference>
<reference evidence="2 3" key="1">
    <citation type="submission" date="2024-01" db="EMBL/GenBank/DDBJ databases">
        <title>Genomic insights into the taxonomy and metabolism of the cyanobacterium Pannus brasiliensis CCIBt3594.</title>
        <authorList>
            <person name="Machado M."/>
            <person name="Botero N.B."/>
            <person name="Andreote A.P.D."/>
            <person name="Feitosa A.M.T."/>
            <person name="Popin R."/>
            <person name="Sivonen K."/>
            <person name="Fiore M.F."/>
        </authorList>
    </citation>
    <scope>NUCLEOTIDE SEQUENCE [LARGE SCALE GENOMIC DNA]</scope>
    <source>
        <strain evidence="2 3">CCIBt3594</strain>
    </source>
</reference>
<feature type="domain" description="Helicase/UvrB N-terminal" evidence="1">
    <location>
        <begin position="140"/>
        <end position="306"/>
    </location>
</feature>
<dbReference type="RefSeq" id="WP_332867515.1">
    <property type="nucleotide sequence ID" value="NZ_JBAFSM010000071.1"/>
</dbReference>
<comment type="caution">
    <text evidence="2">The sequence shown here is derived from an EMBL/GenBank/DDBJ whole genome shotgun (WGS) entry which is preliminary data.</text>
</comment>
<dbReference type="EMBL" id="JBAFSM010000071">
    <property type="protein sequence ID" value="MEG3440044.1"/>
    <property type="molecule type" value="Genomic_DNA"/>
</dbReference>
<organism evidence="2 3">
    <name type="scientific">Pannus brasiliensis CCIBt3594</name>
    <dbReference type="NCBI Taxonomy" id="1427578"/>
    <lineage>
        <taxon>Bacteria</taxon>
        <taxon>Bacillati</taxon>
        <taxon>Cyanobacteriota</taxon>
        <taxon>Cyanophyceae</taxon>
        <taxon>Oscillatoriophycideae</taxon>
        <taxon>Chroococcales</taxon>
        <taxon>Microcystaceae</taxon>
        <taxon>Pannus</taxon>
    </lineage>
</organism>
<dbReference type="SUPFAM" id="SSF52540">
    <property type="entry name" value="P-loop containing nucleoside triphosphate hydrolases"/>
    <property type="match status" value="2"/>
</dbReference>
<accession>A0AAW9QXN3</accession>
<sequence length="1033" mass="117415">MKQVIIENPIINSAFEEPKRHFRFDDEGITGEIVEERRKSHYFIPIARPKKKSQQLEIPLWTNDRIEENAFINDVRGRVAIWRKGGYRGAVNVTPVTRRLLEHWNNPDRERQLFFCQREALETVIYITEIADKSGDTYIRNRLNQFKDEANPLLFRMALKMATGSGKTVVMSMLIAYHTLNKVANPQRREFSDAFLIVTPGITIRDRLRVLMPNDSENYYRKLDLVPSDLRGDLEKAKIVITNYHAFLLREHTAAASLTKSILVQGKEVSPFTETPEQMVRRVCRELGNKKNIIAINDEAHHCYRRKPDGDEEKYSGDDRAEAQKNEREAKVWISGLEAIQQKIGIRAVYDLSATPFYLKGSGYREGTLFPWVVSDFSLIDAIESGIVKIPRVPVADDSMKGELPTYRNIWALIRDHLPKKGRGSKDNVPTTPEPKLPKELEGALQSLYSNYEKSFQKWQNNEESATKGLTPPVFIVVCNNTSVSKMVYDYIAGWDTAKKYPDGRPVLAPGKLALFSNVEGDRWSSRPNTILIDSEQLESGGAMTDEFKKLAKNQIEEFKGEIRERFPGRDPESIADEELLREVMNTVGKAGKLGEHVRCVVSVSMLTEGWDCGTVTHILGVRAFGTQLLCEQVVGRALRRISYAHEEREIAINSKDVRIDCYEPEYAEVYGVPFAFIPCAGSQKTPKAGPLPTRVRALPEREHLAITFPRLLGYRYEIGRTELKADFNNPGCRYTVSTENLPTETINAPIVGESSIHTLDELRSRREQEVAFLLAKLTLEKYFRDDGTKKTEREEVHKFDADVQAWLFPRVLSIAKEWLRVAVSYKAKTYPQMLLLCEFAHDAADCIYQAIAAGEPIKRIKPILRPYEAIGSTRGVDFDTSRPVYVTDPDKCHVSHVVADTNSWEQKMAEVLESIDEVAYYVKNQGLGFFIPYTYGGQQRNYQPDFIVRVNDGQEDLLNLIVEVSGEERADKAAKISTARNLWLPAINGHGNFGRWELINITDPWDAENTLKGAIASGKFDQVGGGIWTYQK</sequence>
<dbReference type="InterPro" id="IPR050742">
    <property type="entry name" value="Helicase_Restrict-Modif_Enz"/>
</dbReference>
<evidence type="ECO:0000313" key="2">
    <source>
        <dbReference type="EMBL" id="MEG3440044.1"/>
    </source>
</evidence>
<keyword evidence="2" id="KW-0378">Hydrolase</keyword>
<dbReference type="NCBIfam" id="NF046055">
    <property type="entry name" value="restr_BPTD_3080"/>
    <property type="match status" value="1"/>
</dbReference>
<dbReference type="InterPro" id="IPR027417">
    <property type="entry name" value="P-loop_NTPase"/>
</dbReference>
<name>A0AAW9QXN3_9CHRO</name>
<dbReference type="Gene3D" id="3.40.50.300">
    <property type="entry name" value="P-loop containing nucleotide triphosphate hydrolases"/>
    <property type="match status" value="2"/>
</dbReference>
<proteinExistence type="predicted"/>
<gene>
    <name evidence="2" type="ORF">V0288_23145</name>
</gene>
<dbReference type="GO" id="GO:0016787">
    <property type="term" value="F:hydrolase activity"/>
    <property type="evidence" value="ECO:0007669"/>
    <property type="project" value="InterPro"/>
</dbReference>
<evidence type="ECO:0000259" key="1">
    <source>
        <dbReference type="Pfam" id="PF04851"/>
    </source>
</evidence>
<dbReference type="Proteomes" id="UP001328733">
    <property type="component" value="Unassembled WGS sequence"/>
</dbReference>
<keyword evidence="3" id="KW-1185">Reference proteome</keyword>
<dbReference type="InterPro" id="IPR006935">
    <property type="entry name" value="Helicase/UvrB_N"/>
</dbReference>
<dbReference type="PANTHER" id="PTHR47396:SF1">
    <property type="entry name" value="ATP-DEPENDENT HELICASE IRC3-RELATED"/>
    <property type="match status" value="1"/>
</dbReference>
<keyword evidence="2" id="KW-0547">Nucleotide-binding</keyword>
<keyword evidence="2" id="KW-0347">Helicase</keyword>
<dbReference type="GO" id="GO:0003677">
    <property type="term" value="F:DNA binding"/>
    <property type="evidence" value="ECO:0007669"/>
    <property type="project" value="InterPro"/>
</dbReference>
<dbReference type="GO" id="GO:0005524">
    <property type="term" value="F:ATP binding"/>
    <property type="evidence" value="ECO:0007669"/>
    <property type="project" value="InterPro"/>
</dbReference>